<dbReference type="EMBL" id="CP035282">
    <property type="protein sequence ID" value="QAT60560.1"/>
    <property type="molecule type" value="Genomic_DNA"/>
</dbReference>
<sequence>MIDINQERLMLRVLDMYYNKELSQEVIAKKFHISRSTVSRLISKAKKQGYVSIHINYPVNNCIELEEKFEGKFHLEEAIILNATSTEFSDMVVPRAAAEYLLRIIDDDMYISMSWGTTLRKTVDNIAALMPGVKRIFKGVKIIPLLGSPKMTLNIDAQLNYSNELVERLGKILNSASYNLSAPMIVENKTVKGVLESEKQISDILNMAKKADVAIVGIGSVDEKSSPLFSGLITKEEQKKLLSLGIVGEIAFHYYNESGDIISTEFDDRCIGLKIGEILNIPLRVGIAYGEKKIKSIRAALKGKLINVIITDSITAEKILKEG</sequence>
<gene>
    <name evidence="7" type="ORF">EQM13_02690</name>
</gene>
<name>A0A410Q9A0_9FIRM</name>
<keyword evidence="2" id="KW-0805">Transcription regulation</keyword>
<protein>
    <submittedName>
        <fullName evidence="7">Sugar-binding transcriptional regulator</fullName>
    </submittedName>
</protein>
<keyword evidence="3" id="KW-0238">DNA-binding</keyword>
<keyword evidence="8" id="KW-1185">Reference proteome</keyword>
<evidence type="ECO:0000259" key="5">
    <source>
        <dbReference type="Pfam" id="PF04198"/>
    </source>
</evidence>
<dbReference type="Proteomes" id="UP000287969">
    <property type="component" value="Chromosome"/>
</dbReference>
<dbReference type="GO" id="GO:0006352">
    <property type="term" value="P:DNA-templated transcription initiation"/>
    <property type="evidence" value="ECO:0007669"/>
    <property type="project" value="InterPro"/>
</dbReference>
<dbReference type="PANTHER" id="PTHR34294">
    <property type="entry name" value="TRANSCRIPTIONAL REGULATOR-RELATED"/>
    <property type="match status" value="1"/>
</dbReference>
<dbReference type="OrthoDB" id="58802at2"/>
<dbReference type="Pfam" id="PF04198">
    <property type="entry name" value="Sugar-bind"/>
    <property type="match status" value="1"/>
</dbReference>
<dbReference type="Pfam" id="PF04545">
    <property type="entry name" value="Sigma70_r4"/>
    <property type="match status" value="1"/>
</dbReference>
<dbReference type="GO" id="GO:0030246">
    <property type="term" value="F:carbohydrate binding"/>
    <property type="evidence" value="ECO:0007669"/>
    <property type="project" value="InterPro"/>
</dbReference>
<feature type="domain" description="RNA polymerase sigma-70 region 4" evidence="6">
    <location>
        <begin position="12"/>
        <end position="45"/>
    </location>
</feature>
<evidence type="ECO:0000256" key="4">
    <source>
        <dbReference type="ARBA" id="ARBA00023163"/>
    </source>
</evidence>
<dbReference type="KEGG" id="spoa:EQM13_02690"/>
<dbReference type="InterPro" id="IPR037171">
    <property type="entry name" value="NagB/RpiA_transferase-like"/>
</dbReference>
<organism evidence="7 8">
    <name type="scientific">Acidilutibacter cellobiosedens</name>
    <dbReference type="NCBI Taxonomy" id="2507161"/>
    <lineage>
        <taxon>Bacteria</taxon>
        <taxon>Bacillati</taxon>
        <taxon>Bacillota</taxon>
        <taxon>Tissierellia</taxon>
        <taxon>Tissierellales</taxon>
        <taxon>Acidilutibacteraceae</taxon>
        <taxon>Acidilutibacter</taxon>
    </lineage>
</organism>
<reference evidence="8" key="1">
    <citation type="submission" date="2019-01" db="EMBL/GenBank/DDBJ databases">
        <title>Draft genomes of a novel of Sporanaerobacter strains.</title>
        <authorList>
            <person name="Ma S."/>
        </authorList>
    </citation>
    <scope>NUCLEOTIDE SEQUENCE [LARGE SCALE GENOMIC DNA]</scope>
    <source>
        <strain evidence="8">NJN-17</strain>
    </source>
</reference>
<evidence type="ECO:0000259" key="6">
    <source>
        <dbReference type="Pfam" id="PF04545"/>
    </source>
</evidence>
<keyword evidence="4" id="KW-0804">Transcription</keyword>
<evidence type="ECO:0000256" key="3">
    <source>
        <dbReference type="ARBA" id="ARBA00023125"/>
    </source>
</evidence>
<dbReference type="GO" id="GO:0003700">
    <property type="term" value="F:DNA-binding transcription factor activity"/>
    <property type="evidence" value="ECO:0007669"/>
    <property type="project" value="InterPro"/>
</dbReference>
<dbReference type="SUPFAM" id="SSF88659">
    <property type="entry name" value="Sigma3 and sigma4 domains of RNA polymerase sigma factors"/>
    <property type="match status" value="1"/>
</dbReference>
<evidence type="ECO:0000313" key="7">
    <source>
        <dbReference type="EMBL" id="QAT60560.1"/>
    </source>
</evidence>
<evidence type="ECO:0000313" key="8">
    <source>
        <dbReference type="Proteomes" id="UP000287969"/>
    </source>
</evidence>
<dbReference type="InterPro" id="IPR051054">
    <property type="entry name" value="SorC_transcr_regulators"/>
</dbReference>
<evidence type="ECO:0000256" key="2">
    <source>
        <dbReference type="ARBA" id="ARBA00023015"/>
    </source>
</evidence>
<feature type="domain" description="Sugar-binding" evidence="5">
    <location>
        <begin position="58"/>
        <end position="321"/>
    </location>
</feature>
<accession>A0A410Q9A0</accession>
<dbReference type="InterPro" id="IPR013324">
    <property type="entry name" value="RNA_pol_sigma_r3/r4-like"/>
</dbReference>
<dbReference type="InterPro" id="IPR007630">
    <property type="entry name" value="RNA_pol_sigma70_r4"/>
</dbReference>
<evidence type="ECO:0000256" key="1">
    <source>
        <dbReference type="ARBA" id="ARBA00010466"/>
    </source>
</evidence>
<dbReference type="AlphaFoldDB" id="A0A410Q9A0"/>
<dbReference type="Gene3D" id="1.10.10.60">
    <property type="entry name" value="Homeodomain-like"/>
    <property type="match status" value="1"/>
</dbReference>
<proteinExistence type="inferred from homology"/>
<dbReference type="PANTHER" id="PTHR34294:SF1">
    <property type="entry name" value="TRANSCRIPTIONAL REGULATOR LSRR"/>
    <property type="match status" value="1"/>
</dbReference>
<dbReference type="GO" id="GO:0003677">
    <property type="term" value="F:DNA binding"/>
    <property type="evidence" value="ECO:0007669"/>
    <property type="project" value="UniProtKB-KW"/>
</dbReference>
<dbReference type="Gene3D" id="3.40.50.1360">
    <property type="match status" value="1"/>
</dbReference>
<dbReference type="InterPro" id="IPR007324">
    <property type="entry name" value="Sugar-bd_dom_put"/>
</dbReference>
<comment type="similarity">
    <text evidence="1">Belongs to the SorC transcriptional regulatory family.</text>
</comment>
<dbReference type="RefSeq" id="WP_128751884.1">
    <property type="nucleotide sequence ID" value="NZ_CP035282.1"/>
</dbReference>
<dbReference type="SUPFAM" id="SSF100950">
    <property type="entry name" value="NagB/RpiA/CoA transferase-like"/>
    <property type="match status" value="1"/>
</dbReference>